<proteinExistence type="predicted"/>
<sequence length="86" mass="10190">MLWSWLNMIAIDHDIIDLAAFKYPSCMATRSENTKESHIIGLHMGLFHFVKCLQCIFCISIFRECNYHRIPRNNIIFSIHFCKNLN</sequence>
<comment type="caution">
    <text evidence="1">The sequence shown here is derived from an EMBL/GenBank/DDBJ whole genome shotgun (WGS) entry which is preliminary data.</text>
</comment>
<reference evidence="1" key="1">
    <citation type="submission" date="2020-08" db="EMBL/GenBank/DDBJ databases">
        <title>Plant Genome Project.</title>
        <authorList>
            <person name="Zhang R.-G."/>
        </authorList>
    </citation>
    <scope>NUCLEOTIDE SEQUENCE</scope>
    <source>
        <strain evidence="1">WSP0</strain>
        <tissue evidence="1">Leaf</tissue>
    </source>
</reference>
<dbReference type="Proteomes" id="UP000823749">
    <property type="component" value="Chromosome 10"/>
</dbReference>
<keyword evidence="2" id="KW-1185">Reference proteome</keyword>
<protein>
    <submittedName>
        <fullName evidence="1">Uncharacterized protein</fullName>
    </submittedName>
</protein>
<dbReference type="EMBL" id="JACTNZ010000010">
    <property type="protein sequence ID" value="KAG5528207.1"/>
    <property type="molecule type" value="Genomic_DNA"/>
</dbReference>
<evidence type="ECO:0000313" key="2">
    <source>
        <dbReference type="Proteomes" id="UP000823749"/>
    </source>
</evidence>
<organism evidence="1 2">
    <name type="scientific">Rhododendron griersonianum</name>
    <dbReference type="NCBI Taxonomy" id="479676"/>
    <lineage>
        <taxon>Eukaryota</taxon>
        <taxon>Viridiplantae</taxon>
        <taxon>Streptophyta</taxon>
        <taxon>Embryophyta</taxon>
        <taxon>Tracheophyta</taxon>
        <taxon>Spermatophyta</taxon>
        <taxon>Magnoliopsida</taxon>
        <taxon>eudicotyledons</taxon>
        <taxon>Gunneridae</taxon>
        <taxon>Pentapetalae</taxon>
        <taxon>asterids</taxon>
        <taxon>Ericales</taxon>
        <taxon>Ericaceae</taxon>
        <taxon>Ericoideae</taxon>
        <taxon>Rhodoreae</taxon>
        <taxon>Rhododendron</taxon>
    </lineage>
</organism>
<name>A0AAV6IHR9_9ERIC</name>
<accession>A0AAV6IHR9</accession>
<evidence type="ECO:0000313" key="1">
    <source>
        <dbReference type="EMBL" id="KAG5528207.1"/>
    </source>
</evidence>
<gene>
    <name evidence="1" type="ORF">RHGRI_028970</name>
</gene>
<dbReference type="AlphaFoldDB" id="A0AAV6IHR9"/>